<comment type="caution">
    <text evidence="1">The sequence shown here is derived from an EMBL/GenBank/DDBJ whole genome shotgun (WGS) entry which is preliminary data.</text>
</comment>
<reference evidence="1" key="1">
    <citation type="journal article" date="2020" name="J Insects Food Feed">
        <title>The yellow mealworm (Tenebrio molitor) genome: a resource for the emerging insects as food and feed industry.</title>
        <authorList>
            <person name="Eriksson T."/>
            <person name="Andere A."/>
            <person name="Kelstrup H."/>
            <person name="Emery V."/>
            <person name="Picard C."/>
        </authorList>
    </citation>
    <scope>NUCLEOTIDE SEQUENCE</scope>
    <source>
        <strain evidence="1">Stoneville</strain>
        <tissue evidence="1">Whole head</tissue>
    </source>
</reference>
<dbReference type="EMBL" id="JABDTM020026299">
    <property type="protein sequence ID" value="KAH0812095.1"/>
    <property type="molecule type" value="Genomic_DNA"/>
</dbReference>
<evidence type="ECO:0000313" key="1">
    <source>
        <dbReference type="EMBL" id="KAH0812095.1"/>
    </source>
</evidence>
<accession>A0A8J6H585</accession>
<reference evidence="1" key="2">
    <citation type="submission" date="2021-08" db="EMBL/GenBank/DDBJ databases">
        <authorList>
            <person name="Eriksson T."/>
        </authorList>
    </citation>
    <scope>NUCLEOTIDE SEQUENCE</scope>
    <source>
        <strain evidence="1">Stoneville</strain>
        <tissue evidence="1">Whole head</tissue>
    </source>
</reference>
<keyword evidence="2" id="KW-1185">Reference proteome</keyword>
<proteinExistence type="predicted"/>
<evidence type="ECO:0000313" key="2">
    <source>
        <dbReference type="Proteomes" id="UP000719412"/>
    </source>
</evidence>
<protein>
    <recommendedName>
        <fullName evidence="3">Reverse transcriptase domain-containing protein</fullName>
    </recommendedName>
</protein>
<organism evidence="1 2">
    <name type="scientific">Tenebrio molitor</name>
    <name type="common">Yellow mealworm beetle</name>
    <dbReference type="NCBI Taxonomy" id="7067"/>
    <lineage>
        <taxon>Eukaryota</taxon>
        <taxon>Metazoa</taxon>
        <taxon>Ecdysozoa</taxon>
        <taxon>Arthropoda</taxon>
        <taxon>Hexapoda</taxon>
        <taxon>Insecta</taxon>
        <taxon>Pterygota</taxon>
        <taxon>Neoptera</taxon>
        <taxon>Endopterygota</taxon>
        <taxon>Coleoptera</taxon>
        <taxon>Polyphaga</taxon>
        <taxon>Cucujiformia</taxon>
        <taxon>Tenebrionidae</taxon>
        <taxon>Tenebrio</taxon>
    </lineage>
</organism>
<evidence type="ECO:0008006" key="3">
    <source>
        <dbReference type="Google" id="ProtNLM"/>
    </source>
</evidence>
<dbReference type="Proteomes" id="UP000719412">
    <property type="component" value="Unassembled WGS sequence"/>
</dbReference>
<gene>
    <name evidence="1" type="ORF">GEV33_010696</name>
</gene>
<dbReference type="AlphaFoldDB" id="A0A8J6H585"/>
<sequence length="355" mass="41224">MIKVTIKYLQKGMREAVFKNKDRNDDKLGFKNYIEKDLTDVKLKINHFGSFALGGARRRERPTDVRRSDIRSGLSTIVQVEGHPVINCPLRRAFGHGEERLVDGSRIRTSRQVRTSRAATPLTDEKKLEKKLARQLRRTRYKLLASILSEGMKREIEEKQVIPDNQARFRKGGGTMDNVRVYILDNLTKNELKKRGGRTYALIVDFRAAFDKRNARLHSKERVYGEQTDVKAGKRAAKFEDKMDGWEECRILTECWRAKKKTVEEGEREIISEKRREPEEVAFATPMGSKDYTDTCIKFDNVLPYTPCSDAELFHRSEPERSRGASTKTYIERSRCHRTDSQEFWSTAIKSRALR</sequence>
<name>A0A8J6H585_TENMO</name>